<protein>
    <recommendedName>
        <fullName evidence="2">Tf2-1-like SH3-like domain-containing protein</fullName>
    </recommendedName>
</protein>
<dbReference type="Pfam" id="PF24626">
    <property type="entry name" value="SH3_Tf2-1"/>
    <property type="match status" value="1"/>
</dbReference>
<organism evidence="3 4">
    <name type="scientific">Morus notabilis</name>
    <dbReference type="NCBI Taxonomy" id="981085"/>
    <lineage>
        <taxon>Eukaryota</taxon>
        <taxon>Viridiplantae</taxon>
        <taxon>Streptophyta</taxon>
        <taxon>Embryophyta</taxon>
        <taxon>Tracheophyta</taxon>
        <taxon>Spermatophyta</taxon>
        <taxon>Magnoliopsida</taxon>
        <taxon>eudicotyledons</taxon>
        <taxon>Gunneridae</taxon>
        <taxon>Pentapetalae</taxon>
        <taxon>rosids</taxon>
        <taxon>fabids</taxon>
        <taxon>Rosales</taxon>
        <taxon>Moraceae</taxon>
        <taxon>Moreae</taxon>
        <taxon>Morus</taxon>
    </lineage>
</organism>
<keyword evidence="4" id="KW-1185">Reference proteome</keyword>
<dbReference type="InterPro" id="IPR056924">
    <property type="entry name" value="SH3_Tf2-1"/>
</dbReference>
<feature type="region of interest" description="Disordered" evidence="1">
    <location>
        <begin position="77"/>
        <end position="102"/>
    </location>
</feature>
<dbReference type="InterPro" id="IPR021109">
    <property type="entry name" value="Peptidase_aspartic_dom_sf"/>
</dbReference>
<reference evidence="4" key="1">
    <citation type="submission" date="2013-01" db="EMBL/GenBank/DDBJ databases">
        <title>Draft Genome Sequence of a Mulberry Tree, Morus notabilis C.K. Schneid.</title>
        <authorList>
            <person name="He N."/>
            <person name="Zhao S."/>
        </authorList>
    </citation>
    <scope>NUCLEOTIDE SEQUENCE</scope>
</reference>
<proteinExistence type="predicted"/>
<dbReference type="PANTHER" id="PTHR35046:SF9">
    <property type="entry name" value="RNA-DIRECTED DNA POLYMERASE"/>
    <property type="match status" value="1"/>
</dbReference>
<name>W9S543_9ROSA</name>
<sequence length="402" mass="45980">MGRLVSDYTEEFYRLCARNNLNETETQQVARYIGGLKEPIQNELILRPVWGLSNAVNLTHKLETQLQRGLIRSQYARKGETHHEKAQTGQPSSSRAGHRSNECPQRRLVNLAEEYNPEKGLGVEEEDSQGEVEIVEGDEAQRYTIFRTRCTIKQKVYNVIINSGSSENIVSKSLVRALQLKTESHPSPYRIGWIKKGAETKVSKVCRVPFSIGKYYNDEHLKEVGCALLLLTRDVKEDSTIIPDDVHAVRLRVTLLMLLRKEFAKLVMKSRPNSKNLTLATKKLPTDCWSPNRIRMRKRGGHHSQHRHRRKKTFDVGDLVMVHIRKERLLTDPHLGKLQPRRYGPFHISHKVSDNAYVVGLPDDWEISSTFNVADLYTYFPPDDASMHLENSGSSSFQEGGN</sequence>
<dbReference type="Proteomes" id="UP000030645">
    <property type="component" value="Unassembled WGS sequence"/>
</dbReference>
<evidence type="ECO:0000259" key="2">
    <source>
        <dbReference type="Pfam" id="PF24626"/>
    </source>
</evidence>
<dbReference type="eggNOG" id="KOG0017">
    <property type="taxonomic scope" value="Eukaryota"/>
</dbReference>
<gene>
    <name evidence="3" type="ORF">L484_024379</name>
</gene>
<feature type="compositionally biased region" description="Basic and acidic residues" evidence="1">
    <location>
        <begin position="77"/>
        <end position="86"/>
    </location>
</feature>
<evidence type="ECO:0000256" key="1">
    <source>
        <dbReference type="SAM" id="MobiDB-lite"/>
    </source>
</evidence>
<dbReference type="EMBL" id="KE345789">
    <property type="protein sequence ID" value="EXC16208.1"/>
    <property type="molecule type" value="Genomic_DNA"/>
</dbReference>
<evidence type="ECO:0000313" key="4">
    <source>
        <dbReference type="Proteomes" id="UP000030645"/>
    </source>
</evidence>
<dbReference type="AlphaFoldDB" id="W9S543"/>
<dbReference type="Gene3D" id="2.40.70.10">
    <property type="entry name" value="Acid Proteases"/>
    <property type="match status" value="1"/>
</dbReference>
<feature type="domain" description="Tf2-1-like SH3-like" evidence="2">
    <location>
        <begin position="317"/>
        <end position="379"/>
    </location>
</feature>
<dbReference type="PANTHER" id="PTHR35046">
    <property type="entry name" value="ZINC KNUCKLE (CCHC-TYPE) FAMILY PROTEIN"/>
    <property type="match status" value="1"/>
</dbReference>
<dbReference type="CDD" id="cd00303">
    <property type="entry name" value="retropepsin_like"/>
    <property type="match status" value="1"/>
</dbReference>
<evidence type="ECO:0000313" key="3">
    <source>
        <dbReference type="EMBL" id="EXC16208.1"/>
    </source>
</evidence>
<accession>W9S543</accession>